<name>A0A9D3XKK1_9SAUR</name>
<organism evidence="2 3">
    <name type="scientific">Mauremys mutica</name>
    <name type="common">yellowpond turtle</name>
    <dbReference type="NCBI Taxonomy" id="74926"/>
    <lineage>
        <taxon>Eukaryota</taxon>
        <taxon>Metazoa</taxon>
        <taxon>Chordata</taxon>
        <taxon>Craniata</taxon>
        <taxon>Vertebrata</taxon>
        <taxon>Euteleostomi</taxon>
        <taxon>Archelosauria</taxon>
        <taxon>Testudinata</taxon>
        <taxon>Testudines</taxon>
        <taxon>Cryptodira</taxon>
        <taxon>Durocryptodira</taxon>
        <taxon>Testudinoidea</taxon>
        <taxon>Geoemydidae</taxon>
        <taxon>Geoemydinae</taxon>
        <taxon>Mauremys</taxon>
    </lineage>
</organism>
<feature type="region of interest" description="Disordered" evidence="1">
    <location>
        <begin position="1"/>
        <end position="37"/>
    </location>
</feature>
<keyword evidence="3" id="KW-1185">Reference proteome</keyword>
<gene>
    <name evidence="2" type="ORF">KIL84_001769</name>
</gene>
<feature type="region of interest" description="Disordered" evidence="1">
    <location>
        <begin position="89"/>
        <end position="112"/>
    </location>
</feature>
<evidence type="ECO:0000313" key="3">
    <source>
        <dbReference type="Proteomes" id="UP000827986"/>
    </source>
</evidence>
<comment type="caution">
    <text evidence="2">The sequence shown here is derived from an EMBL/GenBank/DDBJ whole genome shotgun (WGS) entry which is preliminary data.</text>
</comment>
<evidence type="ECO:0000313" key="2">
    <source>
        <dbReference type="EMBL" id="KAH1180835.1"/>
    </source>
</evidence>
<protein>
    <submittedName>
        <fullName evidence="2">Uncharacterized protein</fullName>
    </submittedName>
</protein>
<sequence>MKSWQVCQAPVQQPRGLTAEQEPSTWGVCTESPQTRPHRLFPKPRGHAVSWASVAHRCVPCLQGNRPAGNPPLEFMANGLTSVKLLGKQTPHARTQLGPGTRAGENVPSKRV</sequence>
<reference evidence="2" key="1">
    <citation type="submission" date="2021-09" db="EMBL/GenBank/DDBJ databases">
        <title>The genome of Mauremys mutica provides insights into the evolution of semi-aquatic lifestyle.</title>
        <authorList>
            <person name="Gong S."/>
            <person name="Gao Y."/>
        </authorList>
    </citation>
    <scope>NUCLEOTIDE SEQUENCE</scope>
    <source>
        <strain evidence="2">MM-2020</strain>
        <tissue evidence="2">Muscle</tissue>
    </source>
</reference>
<dbReference type="Proteomes" id="UP000827986">
    <property type="component" value="Unassembled WGS sequence"/>
</dbReference>
<dbReference type="EMBL" id="JAHDVG010000469">
    <property type="protein sequence ID" value="KAH1180835.1"/>
    <property type="molecule type" value="Genomic_DNA"/>
</dbReference>
<dbReference type="AlphaFoldDB" id="A0A9D3XKK1"/>
<evidence type="ECO:0000256" key="1">
    <source>
        <dbReference type="SAM" id="MobiDB-lite"/>
    </source>
</evidence>
<accession>A0A9D3XKK1</accession>
<proteinExistence type="predicted"/>